<evidence type="ECO:0000313" key="1">
    <source>
        <dbReference type="EMBL" id="TGX84149.1"/>
    </source>
</evidence>
<gene>
    <name evidence="1" type="ORF">E5358_00485</name>
</gene>
<accession>A0AC61QUB7</accession>
<name>A0AC61QUB7_9BACT</name>
<organism evidence="1 2">
    <name type="scientific">Palleniella muris</name>
    <dbReference type="NCBI Taxonomy" id="3038145"/>
    <lineage>
        <taxon>Bacteria</taxon>
        <taxon>Pseudomonadati</taxon>
        <taxon>Bacteroidota</taxon>
        <taxon>Bacteroidia</taxon>
        <taxon>Bacteroidales</taxon>
        <taxon>Prevotellaceae</taxon>
        <taxon>Palleniella</taxon>
    </lineage>
</organism>
<sequence>MKIAVYCSANNNIAGEYYEATRRLGEWMAANNHTLVWGGGNCGLMGCIGDTVHAHGGRTVGMVPRALEQSGRVSDNIDVYIPTNGLDDRKELMIAQSDIAIALPGGIGTLDEIFTQAGGNTIGFHNKKVVLYNVRGFWDTTIALLDFMQDNGMVRGHWADYIIVANNMEELSHIIEQTS</sequence>
<keyword evidence="2" id="KW-1185">Reference proteome</keyword>
<evidence type="ECO:0000313" key="2">
    <source>
        <dbReference type="Proteomes" id="UP000308886"/>
    </source>
</evidence>
<protein>
    <submittedName>
        <fullName evidence="1">TIGR00730 family Rossman fold protein</fullName>
    </submittedName>
</protein>
<dbReference type="Proteomes" id="UP000308886">
    <property type="component" value="Unassembled WGS sequence"/>
</dbReference>
<proteinExistence type="predicted"/>
<reference evidence="1" key="1">
    <citation type="submission" date="2019-04" db="EMBL/GenBank/DDBJ databases">
        <title>Microbes associate with the intestines of laboratory mice.</title>
        <authorList>
            <person name="Navarre W."/>
            <person name="Wong E."/>
            <person name="Huang K."/>
            <person name="Tropini C."/>
            <person name="Ng K."/>
            <person name="Yu B."/>
        </authorList>
    </citation>
    <scope>NUCLEOTIDE SEQUENCE</scope>
    <source>
        <strain evidence="1">NM73_A23</strain>
    </source>
</reference>
<comment type="caution">
    <text evidence="1">The sequence shown here is derived from an EMBL/GenBank/DDBJ whole genome shotgun (WGS) entry which is preliminary data.</text>
</comment>
<dbReference type="EMBL" id="SRZC01000001">
    <property type="protein sequence ID" value="TGX84149.1"/>
    <property type="molecule type" value="Genomic_DNA"/>
</dbReference>